<gene>
    <name evidence="2" type="ORF">QBC37DRAFT_465382</name>
</gene>
<sequence>MSAATSINAAARATTRPVWNSYDDLPAYARRDIIEIVDEINTGGKASDEQVKAFVTKVFRSWNTAKPAPKANMSKVNLDDTTVKVGVWKEDLPYDPKKSASRADCRRQGEPAFMKATAEGDLGNVVYKLLDSAARPGAADGTIAHRSYRNQRRRHKGHGATATRGDGTGAPELPPTNQETAQRADCSEPPQDHGRSTVEHRNRSSPHLSRTPPNSSPISVHV</sequence>
<evidence type="ECO:0000313" key="3">
    <source>
        <dbReference type="Proteomes" id="UP001301769"/>
    </source>
</evidence>
<protein>
    <submittedName>
        <fullName evidence="2">Uncharacterized protein</fullName>
    </submittedName>
</protein>
<name>A0AAN6YIV2_9PEZI</name>
<evidence type="ECO:0000313" key="2">
    <source>
        <dbReference type="EMBL" id="KAK4218540.1"/>
    </source>
</evidence>
<feature type="compositionally biased region" description="Basic and acidic residues" evidence="1">
    <location>
        <begin position="190"/>
        <end position="202"/>
    </location>
</feature>
<comment type="caution">
    <text evidence="2">The sequence shown here is derived from an EMBL/GenBank/DDBJ whole genome shotgun (WGS) entry which is preliminary data.</text>
</comment>
<dbReference type="AlphaFoldDB" id="A0AAN6YIV2"/>
<accession>A0AAN6YIV2</accession>
<feature type="region of interest" description="Disordered" evidence="1">
    <location>
        <begin position="141"/>
        <end position="222"/>
    </location>
</feature>
<evidence type="ECO:0000256" key="1">
    <source>
        <dbReference type="SAM" id="MobiDB-lite"/>
    </source>
</evidence>
<reference evidence="2" key="2">
    <citation type="submission" date="2023-05" db="EMBL/GenBank/DDBJ databases">
        <authorList>
            <consortium name="Lawrence Berkeley National Laboratory"/>
            <person name="Steindorff A."/>
            <person name="Hensen N."/>
            <person name="Bonometti L."/>
            <person name="Westerberg I."/>
            <person name="Brannstrom I.O."/>
            <person name="Guillou S."/>
            <person name="Cros-Aarteil S."/>
            <person name="Calhoun S."/>
            <person name="Haridas S."/>
            <person name="Kuo A."/>
            <person name="Mondo S."/>
            <person name="Pangilinan J."/>
            <person name="Riley R."/>
            <person name="Labutti K."/>
            <person name="Andreopoulos B."/>
            <person name="Lipzen A."/>
            <person name="Chen C."/>
            <person name="Yanf M."/>
            <person name="Daum C."/>
            <person name="Ng V."/>
            <person name="Clum A."/>
            <person name="Ohm R."/>
            <person name="Martin F."/>
            <person name="Silar P."/>
            <person name="Natvig D."/>
            <person name="Lalanne C."/>
            <person name="Gautier V."/>
            <person name="Ament-Velasquez S.L."/>
            <person name="Kruys A."/>
            <person name="Hutchinson M.I."/>
            <person name="Powell A.J."/>
            <person name="Barry K."/>
            <person name="Miller A.N."/>
            <person name="Grigoriev I.V."/>
            <person name="Debuchy R."/>
            <person name="Gladieux P."/>
            <person name="Thoren M.H."/>
            <person name="Johannesson H."/>
        </authorList>
    </citation>
    <scope>NUCLEOTIDE SEQUENCE</scope>
    <source>
        <strain evidence="2">PSN293</strain>
    </source>
</reference>
<feature type="compositionally biased region" description="Basic residues" evidence="1">
    <location>
        <begin position="146"/>
        <end position="158"/>
    </location>
</feature>
<proteinExistence type="predicted"/>
<feature type="compositionally biased region" description="Polar residues" evidence="1">
    <location>
        <begin position="205"/>
        <end position="222"/>
    </location>
</feature>
<organism evidence="2 3">
    <name type="scientific">Rhypophila decipiens</name>
    <dbReference type="NCBI Taxonomy" id="261697"/>
    <lineage>
        <taxon>Eukaryota</taxon>
        <taxon>Fungi</taxon>
        <taxon>Dikarya</taxon>
        <taxon>Ascomycota</taxon>
        <taxon>Pezizomycotina</taxon>
        <taxon>Sordariomycetes</taxon>
        <taxon>Sordariomycetidae</taxon>
        <taxon>Sordariales</taxon>
        <taxon>Naviculisporaceae</taxon>
        <taxon>Rhypophila</taxon>
    </lineage>
</organism>
<dbReference type="Proteomes" id="UP001301769">
    <property type="component" value="Unassembled WGS sequence"/>
</dbReference>
<keyword evidence="3" id="KW-1185">Reference proteome</keyword>
<dbReference type="EMBL" id="MU858052">
    <property type="protein sequence ID" value="KAK4218540.1"/>
    <property type="molecule type" value="Genomic_DNA"/>
</dbReference>
<reference evidence="2" key="1">
    <citation type="journal article" date="2023" name="Mol. Phylogenet. Evol.">
        <title>Genome-scale phylogeny and comparative genomics of the fungal order Sordariales.</title>
        <authorList>
            <person name="Hensen N."/>
            <person name="Bonometti L."/>
            <person name="Westerberg I."/>
            <person name="Brannstrom I.O."/>
            <person name="Guillou S."/>
            <person name="Cros-Aarteil S."/>
            <person name="Calhoun S."/>
            <person name="Haridas S."/>
            <person name="Kuo A."/>
            <person name="Mondo S."/>
            <person name="Pangilinan J."/>
            <person name="Riley R."/>
            <person name="LaButti K."/>
            <person name="Andreopoulos B."/>
            <person name="Lipzen A."/>
            <person name="Chen C."/>
            <person name="Yan M."/>
            <person name="Daum C."/>
            <person name="Ng V."/>
            <person name="Clum A."/>
            <person name="Steindorff A."/>
            <person name="Ohm R.A."/>
            <person name="Martin F."/>
            <person name="Silar P."/>
            <person name="Natvig D.O."/>
            <person name="Lalanne C."/>
            <person name="Gautier V."/>
            <person name="Ament-Velasquez S.L."/>
            <person name="Kruys A."/>
            <person name="Hutchinson M.I."/>
            <person name="Powell A.J."/>
            <person name="Barry K."/>
            <person name="Miller A.N."/>
            <person name="Grigoriev I.V."/>
            <person name="Debuchy R."/>
            <person name="Gladieux P."/>
            <person name="Hiltunen Thoren M."/>
            <person name="Johannesson H."/>
        </authorList>
    </citation>
    <scope>NUCLEOTIDE SEQUENCE</scope>
    <source>
        <strain evidence="2">PSN293</strain>
    </source>
</reference>